<dbReference type="CDD" id="cd01392">
    <property type="entry name" value="HTH_LacI"/>
    <property type="match status" value="1"/>
</dbReference>
<dbReference type="Proteomes" id="UP000215896">
    <property type="component" value="Unassembled WGS sequence"/>
</dbReference>
<reference evidence="4 5" key="1">
    <citation type="submission" date="2017-07" db="EMBL/GenBank/DDBJ databases">
        <title>Draft whole genome sequences of clinical Proprionibacteriaceae strains.</title>
        <authorList>
            <person name="Bernier A.-M."/>
            <person name="Bernard K."/>
            <person name="Domingo M.-C."/>
        </authorList>
    </citation>
    <scope>NUCLEOTIDE SEQUENCE [LARGE SCALE GENOMIC DNA]</scope>
    <source>
        <strain evidence="4 5">NML 030167</strain>
    </source>
</reference>
<accession>A0A255G188</accession>
<organism evidence="4 5">
    <name type="scientific">Enemella evansiae</name>
    <dbReference type="NCBI Taxonomy" id="2016499"/>
    <lineage>
        <taxon>Bacteria</taxon>
        <taxon>Bacillati</taxon>
        <taxon>Actinomycetota</taxon>
        <taxon>Actinomycetes</taxon>
        <taxon>Propionibacteriales</taxon>
        <taxon>Propionibacteriaceae</taxon>
        <taxon>Enemella</taxon>
    </lineage>
</organism>
<evidence type="ECO:0000256" key="2">
    <source>
        <dbReference type="ARBA" id="ARBA00023125"/>
    </source>
</evidence>
<dbReference type="InterPro" id="IPR010982">
    <property type="entry name" value="Lambda_DNA-bd_dom_sf"/>
</dbReference>
<keyword evidence="3" id="KW-0804">Transcription</keyword>
<proteinExistence type="predicted"/>
<keyword evidence="2" id="KW-0238">DNA-binding</keyword>
<accession>A0A4V3CF53</accession>
<dbReference type="PANTHER" id="PTHR30146">
    <property type="entry name" value="LACI-RELATED TRANSCRIPTIONAL REPRESSOR"/>
    <property type="match status" value="1"/>
</dbReference>
<dbReference type="Pfam" id="PF00356">
    <property type="entry name" value="LacI"/>
    <property type="match status" value="1"/>
</dbReference>
<dbReference type="Gene3D" id="1.10.260.40">
    <property type="entry name" value="lambda repressor-like DNA-binding domains"/>
    <property type="match status" value="1"/>
</dbReference>
<dbReference type="AlphaFoldDB" id="A0A255G188"/>
<dbReference type="Pfam" id="PF13377">
    <property type="entry name" value="Peripla_BP_3"/>
    <property type="match status" value="1"/>
</dbReference>
<evidence type="ECO:0000256" key="3">
    <source>
        <dbReference type="ARBA" id="ARBA00023163"/>
    </source>
</evidence>
<dbReference type="SMART" id="SM00354">
    <property type="entry name" value="HTH_LACI"/>
    <property type="match status" value="1"/>
</dbReference>
<dbReference type="InterPro" id="IPR046335">
    <property type="entry name" value="LacI/GalR-like_sensor"/>
</dbReference>
<keyword evidence="1" id="KW-0805">Transcription regulation</keyword>
<dbReference type="InterPro" id="IPR000843">
    <property type="entry name" value="HTH_LacI"/>
</dbReference>
<evidence type="ECO:0000313" key="5">
    <source>
        <dbReference type="Proteomes" id="UP000215896"/>
    </source>
</evidence>
<dbReference type="PROSITE" id="PS50932">
    <property type="entry name" value="HTH_LACI_2"/>
    <property type="match status" value="1"/>
</dbReference>
<dbReference type="SUPFAM" id="SSF47413">
    <property type="entry name" value="lambda repressor-like DNA-binding domains"/>
    <property type="match status" value="1"/>
</dbReference>
<dbReference type="GO" id="GO:0000976">
    <property type="term" value="F:transcription cis-regulatory region binding"/>
    <property type="evidence" value="ECO:0007669"/>
    <property type="project" value="TreeGrafter"/>
</dbReference>
<dbReference type="SUPFAM" id="SSF53822">
    <property type="entry name" value="Periplasmic binding protein-like I"/>
    <property type="match status" value="1"/>
</dbReference>
<protein>
    <submittedName>
        <fullName evidence="4">LacI family transcriptional regulator</fullName>
    </submittedName>
</protein>
<dbReference type="PANTHER" id="PTHR30146:SF153">
    <property type="entry name" value="LACTOSE OPERON REPRESSOR"/>
    <property type="match status" value="1"/>
</dbReference>
<dbReference type="InterPro" id="IPR028082">
    <property type="entry name" value="Peripla_BP_I"/>
</dbReference>
<gene>
    <name evidence="4" type="ORF">CGZ94_20970</name>
</gene>
<sequence length="337" mass="36059">MSNESNRRPTIRTVAAVAGVSTATVSYVLHGKQGIPEATAARVLAAVREVGYRPSQAAQAMRTGRTQVVLISLQMLTDPWSLAVSEAISARSRAAGQTPLILADGDWAEAIGRMDPDVAYIDSPETVPDHRRLLGELVDRGQRLLVFSEELEPDGFDVIRSLARPGAQLVLSHLIGLTDDVACLTTQRHLDQLDSPTSRVRPYVDAVAARLLRKRSLTIFDGTPTGAFETTVRLLQGPKPPRGLFCITDFVALAAMQAAQVLGLVVGKDVLITGLGHSPQADQSTPTLTTAGPDDLYARQAEILLAAADAAPIPRGEGIVHEFPWRLRPGGSTGMTR</sequence>
<dbReference type="RefSeq" id="WP_094404195.1">
    <property type="nucleotide sequence ID" value="NZ_NMVL01000030.1"/>
</dbReference>
<keyword evidence="5" id="KW-1185">Reference proteome</keyword>
<name>A0A255G188_9ACTN</name>
<dbReference type="EMBL" id="NMVO01000019">
    <property type="protein sequence ID" value="OYO07933.1"/>
    <property type="molecule type" value="Genomic_DNA"/>
</dbReference>
<dbReference type="Gene3D" id="3.40.50.2300">
    <property type="match status" value="2"/>
</dbReference>
<dbReference type="GO" id="GO:0003700">
    <property type="term" value="F:DNA-binding transcription factor activity"/>
    <property type="evidence" value="ECO:0007669"/>
    <property type="project" value="TreeGrafter"/>
</dbReference>
<evidence type="ECO:0000313" key="4">
    <source>
        <dbReference type="EMBL" id="OYO07933.1"/>
    </source>
</evidence>
<dbReference type="OrthoDB" id="3252032at2"/>
<comment type="caution">
    <text evidence="4">The sequence shown here is derived from an EMBL/GenBank/DDBJ whole genome shotgun (WGS) entry which is preliminary data.</text>
</comment>
<evidence type="ECO:0000256" key="1">
    <source>
        <dbReference type="ARBA" id="ARBA00023015"/>
    </source>
</evidence>